<feature type="region of interest" description="Disordered" evidence="1">
    <location>
        <begin position="1"/>
        <end position="40"/>
    </location>
</feature>
<sequence>MGKKTLFPDDNTIRGVAETKQAEADALPPGQEKRKLQKEANSYRILSEAKSWISGELKPPR</sequence>
<reference evidence="2 3" key="1">
    <citation type="submission" date="2016-11" db="EMBL/GenBank/DDBJ databases">
        <authorList>
            <person name="Jaros S."/>
            <person name="Januszkiewicz K."/>
            <person name="Wedrychowicz H."/>
        </authorList>
    </citation>
    <scope>NUCLEOTIDE SEQUENCE [LARGE SCALE GENOMIC DNA]</scope>
    <source>
        <strain evidence="2 3">GAS242</strain>
    </source>
</reference>
<organism evidence="2 3">
    <name type="scientific">Bradyrhizobium erythrophlei</name>
    <dbReference type="NCBI Taxonomy" id="1437360"/>
    <lineage>
        <taxon>Bacteria</taxon>
        <taxon>Pseudomonadati</taxon>
        <taxon>Pseudomonadota</taxon>
        <taxon>Alphaproteobacteria</taxon>
        <taxon>Hyphomicrobiales</taxon>
        <taxon>Nitrobacteraceae</taxon>
        <taxon>Bradyrhizobium</taxon>
    </lineage>
</organism>
<evidence type="ECO:0000313" key="2">
    <source>
        <dbReference type="EMBL" id="SHG53507.1"/>
    </source>
</evidence>
<name>A0A1M5KL41_9BRAD</name>
<dbReference type="EMBL" id="LT670818">
    <property type="protein sequence ID" value="SHG53507.1"/>
    <property type="molecule type" value="Genomic_DNA"/>
</dbReference>
<gene>
    <name evidence="2" type="ORF">SAMN05444169_2928</name>
</gene>
<accession>A0A1M5KL41</accession>
<dbReference type="RefSeq" id="WP_154073213.1">
    <property type="nucleotide sequence ID" value="NZ_LT670818.1"/>
</dbReference>
<protein>
    <submittedName>
        <fullName evidence="2">Uncharacterized protein</fullName>
    </submittedName>
</protein>
<evidence type="ECO:0000256" key="1">
    <source>
        <dbReference type="SAM" id="MobiDB-lite"/>
    </source>
</evidence>
<evidence type="ECO:0000313" key="3">
    <source>
        <dbReference type="Proteomes" id="UP000190675"/>
    </source>
</evidence>
<proteinExistence type="predicted"/>
<dbReference type="Proteomes" id="UP000190675">
    <property type="component" value="Chromosome I"/>
</dbReference>
<dbReference type="AlphaFoldDB" id="A0A1M5KL41"/>